<dbReference type="RefSeq" id="WP_013076059.1">
    <property type="nucleotide sequence ID" value="NC_014098.1"/>
</dbReference>
<feature type="transmembrane region" description="Helical" evidence="2">
    <location>
        <begin position="31"/>
        <end position="52"/>
    </location>
</feature>
<evidence type="ECO:0000256" key="1">
    <source>
        <dbReference type="SAM" id="MobiDB-lite"/>
    </source>
</evidence>
<evidence type="ECO:0000313" key="4">
    <source>
        <dbReference type="Proteomes" id="UP000002368"/>
    </source>
</evidence>
<proteinExistence type="predicted"/>
<reference evidence="3 4" key="1">
    <citation type="journal article" date="2011" name="Stand. Genomic Sci.">
        <title>Complete genome sequence of the thermophilic, hydrogen-oxidizing Bacillus tusciae type strain (T2) and reclassification in the new genus, Kyrpidia gen. nov. as Kyrpidia tusciae comb. nov. and emendation of the family Alicyclobacillaceae da Costa and Rainey, 2010.</title>
        <authorList>
            <person name="Klenk H.P."/>
            <person name="Lapidus A."/>
            <person name="Chertkov O."/>
            <person name="Copeland A."/>
            <person name="Del Rio T.G."/>
            <person name="Nolan M."/>
            <person name="Lucas S."/>
            <person name="Chen F."/>
            <person name="Tice H."/>
            <person name="Cheng J.F."/>
            <person name="Han C."/>
            <person name="Bruce D."/>
            <person name="Goodwin L."/>
            <person name="Pitluck S."/>
            <person name="Pati A."/>
            <person name="Ivanova N."/>
            <person name="Mavromatis K."/>
            <person name="Daum C."/>
            <person name="Chen A."/>
            <person name="Palaniappan K."/>
            <person name="Chang Y.J."/>
            <person name="Land M."/>
            <person name="Hauser L."/>
            <person name="Jeffries C.D."/>
            <person name="Detter J.C."/>
            <person name="Rohde M."/>
            <person name="Abt B."/>
            <person name="Pukall R."/>
            <person name="Goker M."/>
            <person name="Bristow J."/>
            <person name="Markowitz V."/>
            <person name="Hugenholtz P."/>
            <person name="Eisen J.A."/>
        </authorList>
    </citation>
    <scope>NUCLEOTIDE SEQUENCE [LARGE SCALE GENOMIC DNA]</scope>
    <source>
        <strain evidence="3 4">DSM 2912</strain>
    </source>
</reference>
<evidence type="ECO:0000313" key="3">
    <source>
        <dbReference type="EMBL" id="ADG06773.1"/>
    </source>
</evidence>
<feature type="region of interest" description="Disordered" evidence="1">
    <location>
        <begin position="56"/>
        <end position="104"/>
    </location>
</feature>
<dbReference type="Proteomes" id="UP000002368">
    <property type="component" value="Chromosome"/>
</dbReference>
<dbReference type="InterPro" id="IPR047676">
    <property type="entry name" value="FxLYD_dom"/>
</dbReference>
<dbReference type="HOGENOM" id="CLU_1452693_0_0_9"/>
<dbReference type="EMBL" id="CP002017">
    <property type="protein sequence ID" value="ADG06773.1"/>
    <property type="molecule type" value="Genomic_DNA"/>
</dbReference>
<feature type="compositionally biased region" description="Pro residues" evidence="1">
    <location>
        <begin position="65"/>
        <end position="77"/>
    </location>
</feature>
<name>D5WR43_KYRT2</name>
<evidence type="ECO:0008006" key="5">
    <source>
        <dbReference type="Google" id="ProtNLM"/>
    </source>
</evidence>
<feature type="transmembrane region" description="Helical" evidence="2">
    <location>
        <begin position="6"/>
        <end position="24"/>
    </location>
</feature>
<keyword evidence="4" id="KW-1185">Reference proteome</keyword>
<gene>
    <name evidence="3" type="ordered locus">Btus_2088</name>
</gene>
<accession>D5WR43</accession>
<organism evidence="3 4">
    <name type="scientific">Kyrpidia tusciae (strain DSM 2912 / NBRC 15312 / T2)</name>
    <name type="common">Bacillus tusciae</name>
    <dbReference type="NCBI Taxonomy" id="562970"/>
    <lineage>
        <taxon>Bacteria</taxon>
        <taxon>Bacillati</taxon>
        <taxon>Bacillota</taxon>
        <taxon>Bacilli</taxon>
        <taxon>Bacillales</taxon>
        <taxon>Alicyclobacillaceae</taxon>
        <taxon>Kyrpidia</taxon>
    </lineage>
</organism>
<sequence>MAFLVIMGLIGLVVAIVLAIVAVFKLVGWKTVGWTAGASLLAIVVGAAFGGGSSTAPTGGTPAPSGSPAPAPNPAPAPASNSAPAPAKPPAPAPKPEKPKSPLEVVEVHQEGDGYVQYAAGTVKNNSSRKYGYVQVEINLYDGDGNQVGSTLANANNLEPGATWKFRAPVFEDNVKQFKVVDITGF</sequence>
<keyword evidence="2" id="KW-1133">Transmembrane helix</keyword>
<protein>
    <recommendedName>
        <fullName evidence="5">DUF3426 domain-containing protein</fullName>
    </recommendedName>
</protein>
<dbReference type="NCBIfam" id="NF038353">
    <property type="entry name" value="FxLYD_dom"/>
    <property type="match status" value="1"/>
</dbReference>
<evidence type="ECO:0000256" key="2">
    <source>
        <dbReference type="SAM" id="Phobius"/>
    </source>
</evidence>
<feature type="compositionally biased region" description="Basic and acidic residues" evidence="1">
    <location>
        <begin position="95"/>
        <end position="104"/>
    </location>
</feature>
<keyword evidence="2" id="KW-0472">Membrane</keyword>
<keyword evidence="2" id="KW-0812">Transmembrane</keyword>
<dbReference type="AlphaFoldDB" id="D5WR43"/>
<dbReference type="KEGG" id="bts:Btus_2088"/>
<dbReference type="STRING" id="562970.Btus_2088"/>
<dbReference type="eggNOG" id="ENOG503311G">
    <property type="taxonomic scope" value="Bacteria"/>
</dbReference>